<dbReference type="InterPro" id="IPR045851">
    <property type="entry name" value="AMP-bd_C_sf"/>
</dbReference>
<organism evidence="5 6">
    <name type="scientific">Armillaria gallica</name>
    <name type="common">Bulbous honey fungus</name>
    <name type="synonym">Armillaria bulbosa</name>
    <dbReference type="NCBI Taxonomy" id="47427"/>
    <lineage>
        <taxon>Eukaryota</taxon>
        <taxon>Fungi</taxon>
        <taxon>Dikarya</taxon>
        <taxon>Basidiomycota</taxon>
        <taxon>Agaricomycotina</taxon>
        <taxon>Agaricomycetes</taxon>
        <taxon>Agaricomycetidae</taxon>
        <taxon>Agaricales</taxon>
        <taxon>Marasmiineae</taxon>
        <taxon>Physalacriaceae</taxon>
        <taxon>Armillaria</taxon>
    </lineage>
</organism>
<feature type="domain" description="Carrier" evidence="4">
    <location>
        <begin position="76"/>
        <end position="154"/>
    </location>
</feature>
<feature type="compositionally biased region" description="Low complexity" evidence="3">
    <location>
        <begin position="65"/>
        <end position="79"/>
    </location>
</feature>
<dbReference type="Gene3D" id="3.30.300.30">
    <property type="match status" value="1"/>
</dbReference>
<feature type="region of interest" description="Disordered" evidence="3">
    <location>
        <begin position="55"/>
        <end position="81"/>
    </location>
</feature>
<dbReference type="PROSITE" id="PS00012">
    <property type="entry name" value="PHOSPHOPANTETHEINE"/>
    <property type="match status" value="1"/>
</dbReference>
<dbReference type="Pfam" id="PF07993">
    <property type="entry name" value="NAD_binding_4"/>
    <property type="match status" value="1"/>
</dbReference>
<dbReference type="InParanoid" id="A0A2H3DXJ9"/>
<gene>
    <name evidence="5" type="ORF">ARMGADRAFT_1075587</name>
</gene>
<proteinExistence type="predicted"/>
<dbReference type="Gene3D" id="3.40.50.720">
    <property type="entry name" value="NAD(P)-binding Rossmann-like Domain"/>
    <property type="match status" value="1"/>
</dbReference>
<dbReference type="SUPFAM" id="SSF56801">
    <property type="entry name" value="Acetyl-CoA synthetase-like"/>
    <property type="match status" value="1"/>
</dbReference>
<dbReference type="Pfam" id="PF00550">
    <property type="entry name" value="PP-binding"/>
    <property type="match status" value="1"/>
</dbReference>
<keyword evidence="6" id="KW-1185">Reference proteome</keyword>
<accession>A0A2H3DXJ9</accession>
<dbReference type="SUPFAM" id="SSF51735">
    <property type="entry name" value="NAD(P)-binding Rossmann-fold domains"/>
    <property type="match status" value="1"/>
</dbReference>
<dbReference type="STRING" id="47427.A0A2H3DXJ9"/>
<evidence type="ECO:0000256" key="1">
    <source>
        <dbReference type="ARBA" id="ARBA00022450"/>
    </source>
</evidence>
<protein>
    <recommendedName>
        <fullName evidence="4">Carrier domain-containing protein</fullName>
    </recommendedName>
</protein>
<dbReference type="InterPro" id="IPR006162">
    <property type="entry name" value="Ppantetheine_attach_site"/>
</dbReference>
<dbReference type="InterPro" id="IPR036291">
    <property type="entry name" value="NAD(P)-bd_dom_sf"/>
</dbReference>
<name>A0A2H3DXJ9_ARMGA</name>
<dbReference type="PROSITE" id="PS50075">
    <property type="entry name" value="CARRIER"/>
    <property type="match status" value="1"/>
</dbReference>
<evidence type="ECO:0000256" key="3">
    <source>
        <dbReference type="SAM" id="MobiDB-lite"/>
    </source>
</evidence>
<evidence type="ECO:0000313" key="6">
    <source>
        <dbReference type="Proteomes" id="UP000217790"/>
    </source>
</evidence>
<dbReference type="OrthoDB" id="2990505at2759"/>
<dbReference type="Proteomes" id="UP000217790">
    <property type="component" value="Unassembled WGS sequence"/>
</dbReference>
<evidence type="ECO:0000256" key="2">
    <source>
        <dbReference type="ARBA" id="ARBA00022553"/>
    </source>
</evidence>
<dbReference type="InterPro" id="IPR013120">
    <property type="entry name" value="FAR_NAD-bd"/>
</dbReference>
<sequence length="410" mass="45708">MSQAPSLHKSQSWISKYRRLIKDIREHLKKKLSTYSRPTLFVPLKRIPLNPNGKIDKPAVPFPDTAQSATAAPATSKATSTEEKMRELWTKILPNAPHPLPLEESIFDLGGHSILATRLIFEIRKTFVVHVPLGLYEPTISSLVKAIEALRNADLGLTYKEPITPPQNDSLAVPQKKAITTIQYGKDYDQLVSKLYETYALLPSDFATKRITVFLTGATGFLGAFVLRDLLLWRERMKRLKEGSTDRGVWDDEQFGQLRLGEEGWNRVAEDTDAILHNGVLVYWIYPYEKLRAANLIVFVSSASAIDTGHYIHLLESLTDSNHQGVPESDGLEGARASLKTGYGQSKQVGISEFSVRAGRRGLRGHIVRPGYIVGDSRSVVTTPTTSSGIWRKAASKLVPDMNNTINMFL</sequence>
<dbReference type="PANTHER" id="PTHR44845">
    <property type="entry name" value="CARRIER DOMAIN-CONTAINING PROTEIN"/>
    <property type="match status" value="1"/>
</dbReference>
<dbReference type="SUPFAM" id="SSF47336">
    <property type="entry name" value="ACP-like"/>
    <property type="match status" value="1"/>
</dbReference>
<dbReference type="AlphaFoldDB" id="A0A2H3DXJ9"/>
<dbReference type="Gene3D" id="1.10.1200.10">
    <property type="entry name" value="ACP-like"/>
    <property type="match status" value="1"/>
</dbReference>
<dbReference type="EMBL" id="KZ293648">
    <property type="protein sequence ID" value="PBK98790.1"/>
    <property type="molecule type" value="Genomic_DNA"/>
</dbReference>
<evidence type="ECO:0000313" key="5">
    <source>
        <dbReference type="EMBL" id="PBK98790.1"/>
    </source>
</evidence>
<dbReference type="PANTHER" id="PTHR44845:SF1">
    <property type="entry name" value="L-2-AMINOADIPATE REDUCTASE"/>
    <property type="match status" value="1"/>
</dbReference>
<dbReference type="InterPro" id="IPR036736">
    <property type="entry name" value="ACP-like_sf"/>
</dbReference>
<dbReference type="InterPro" id="IPR009081">
    <property type="entry name" value="PP-bd_ACP"/>
</dbReference>
<keyword evidence="2" id="KW-0597">Phosphoprotein</keyword>
<reference evidence="6" key="1">
    <citation type="journal article" date="2017" name="Nat. Ecol. Evol.">
        <title>Genome expansion and lineage-specific genetic innovations in the forest pathogenic fungi Armillaria.</title>
        <authorList>
            <person name="Sipos G."/>
            <person name="Prasanna A.N."/>
            <person name="Walter M.C."/>
            <person name="O'Connor E."/>
            <person name="Balint B."/>
            <person name="Krizsan K."/>
            <person name="Kiss B."/>
            <person name="Hess J."/>
            <person name="Varga T."/>
            <person name="Slot J."/>
            <person name="Riley R."/>
            <person name="Boka B."/>
            <person name="Rigling D."/>
            <person name="Barry K."/>
            <person name="Lee J."/>
            <person name="Mihaltcheva S."/>
            <person name="LaButti K."/>
            <person name="Lipzen A."/>
            <person name="Waldron R."/>
            <person name="Moloney N.M."/>
            <person name="Sperisen C."/>
            <person name="Kredics L."/>
            <person name="Vagvoelgyi C."/>
            <person name="Patrignani A."/>
            <person name="Fitzpatrick D."/>
            <person name="Nagy I."/>
            <person name="Doyle S."/>
            <person name="Anderson J.B."/>
            <person name="Grigoriev I.V."/>
            <person name="Gueldener U."/>
            <person name="Muensterkoetter M."/>
            <person name="Nagy L.G."/>
        </authorList>
    </citation>
    <scope>NUCLEOTIDE SEQUENCE [LARGE SCALE GENOMIC DNA]</scope>
    <source>
        <strain evidence="6">Ar21-2</strain>
    </source>
</reference>
<dbReference type="OMA" id="INTEHYV"/>
<keyword evidence="1" id="KW-0596">Phosphopantetheine</keyword>
<evidence type="ECO:0000259" key="4">
    <source>
        <dbReference type="PROSITE" id="PS50075"/>
    </source>
</evidence>